<feature type="region of interest" description="Disordered" evidence="1">
    <location>
        <begin position="1"/>
        <end position="25"/>
    </location>
</feature>
<comment type="caution">
    <text evidence="2">The sequence shown here is derived from an EMBL/GenBank/DDBJ whole genome shotgun (WGS) entry which is preliminary data.</text>
</comment>
<evidence type="ECO:0000313" key="2">
    <source>
        <dbReference type="EMBL" id="MFB9558598.1"/>
    </source>
</evidence>
<protein>
    <submittedName>
        <fullName evidence="2">Uncharacterized protein</fullName>
    </submittedName>
</protein>
<dbReference type="Proteomes" id="UP001589716">
    <property type="component" value="Unassembled WGS sequence"/>
</dbReference>
<dbReference type="EMBL" id="JBHMCT010000041">
    <property type="protein sequence ID" value="MFB9558598.1"/>
    <property type="molecule type" value="Genomic_DNA"/>
</dbReference>
<reference evidence="2 3" key="1">
    <citation type="submission" date="2024-09" db="EMBL/GenBank/DDBJ databases">
        <authorList>
            <person name="Sun Q."/>
            <person name="Mori K."/>
        </authorList>
    </citation>
    <scope>NUCLEOTIDE SEQUENCE [LARGE SCALE GENOMIC DNA]</scope>
    <source>
        <strain evidence="2 3">JCM 4414</strain>
    </source>
</reference>
<gene>
    <name evidence="2" type="ORF">ACFFTP_31010</name>
</gene>
<proteinExistence type="predicted"/>
<name>A0ABV5QZW1_9ACTN</name>
<accession>A0ABV5QZW1</accession>
<organism evidence="2 3">
    <name type="scientific">Streptomyces roseoviridis</name>
    <dbReference type="NCBI Taxonomy" id="67361"/>
    <lineage>
        <taxon>Bacteria</taxon>
        <taxon>Bacillati</taxon>
        <taxon>Actinomycetota</taxon>
        <taxon>Actinomycetes</taxon>
        <taxon>Kitasatosporales</taxon>
        <taxon>Streptomycetaceae</taxon>
        <taxon>Streptomyces</taxon>
    </lineage>
</organism>
<feature type="non-terminal residue" evidence="2">
    <location>
        <position position="114"/>
    </location>
</feature>
<feature type="compositionally biased region" description="Basic residues" evidence="1">
    <location>
        <begin position="1"/>
        <end position="16"/>
    </location>
</feature>
<keyword evidence="3" id="KW-1185">Reference proteome</keyword>
<dbReference type="RefSeq" id="WP_382746183.1">
    <property type="nucleotide sequence ID" value="NZ_JBHMCT010000041.1"/>
</dbReference>
<sequence length="114" mass="12896">MGRKRPNKPRRIKTPRQRGYTLRELQPPGSDYEEWIEVPAGARLDQVADPRLGEEEIDFLRRLTRISPLYGHEVPMAGVLLDTLIDAGHLPVYQGEDSGTLIPLQQLAASHPDF</sequence>
<evidence type="ECO:0000256" key="1">
    <source>
        <dbReference type="SAM" id="MobiDB-lite"/>
    </source>
</evidence>
<evidence type="ECO:0000313" key="3">
    <source>
        <dbReference type="Proteomes" id="UP001589716"/>
    </source>
</evidence>